<gene>
    <name evidence="9" type="ORF">HOLleu_40802</name>
</gene>
<dbReference type="PANTHER" id="PTHR45779">
    <property type="entry name" value="PEPTIDYLPROLYL ISOMERASE"/>
    <property type="match status" value="1"/>
</dbReference>
<evidence type="ECO:0000256" key="3">
    <source>
        <dbReference type="ARBA" id="ARBA00023110"/>
    </source>
</evidence>
<evidence type="ECO:0000313" key="10">
    <source>
        <dbReference type="Proteomes" id="UP001152320"/>
    </source>
</evidence>
<dbReference type="AlphaFoldDB" id="A0A9Q0YGK8"/>
<comment type="caution">
    <text evidence="9">The sequence shown here is derived from an EMBL/GenBank/DDBJ whole genome shotgun (WGS) entry which is preliminary data.</text>
</comment>
<protein>
    <recommendedName>
        <fullName evidence="2 5">peptidylprolyl isomerase</fullName>
        <ecNumber evidence="2 5">5.2.1.8</ecNumber>
    </recommendedName>
</protein>
<evidence type="ECO:0000256" key="7">
    <source>
        <dbReference type="SAM" id="SignalP"/>
    </source>
</evidence>
<dbReference type="Pfam" id="PF00254">
    <property type="entry name" value="FKBP_C"/>
    <property type="match status" value="1"/>
</dbReference>
<dbReference type="InterPro" id="IPR001179">
    <property type="entry name" value="PPIase_FKBP_dom"/>
</dbReference>
<dbReference type="SUPFAM" id="SSF54534">
    <property type="entry name" value="FKBP-like"/>
    <property type="match status" value="1"/>
</dbReference>
<accession>A0A9Q0YGK8</accession>
<dbReference type="GO" id="GO:0003755">
    <property type="term" value="F:peptidyl-prolyl cis-trans isomerase activity"/>
    <property type="evidence" value="ECO:0007669"/>
    <property type="project" value="UniProtKB-KW"/>
</dbReference>
<organism evidence="9 10">
    <name type="scientific">Holothuria leucospilota</name>
    <name type="common">Black long sea cucumber</name>
    <name type="synonym">Mertensiothuria leucospilota</name>
    <dbReference type="NCBI Taxonomy" id="206669"/>
    <lineage>
        <taxon>Eukaryota</taxon>
        <taxon>Metazoa</taxon>
        <taxon>Echinodermata</taxon>
        <taxon>Eleutherozoa</taxon>
        <taxon>Echinozoa</taxon>
        <taxon>Holothuroidea</taxon>
        <taxon>Aspidochirotacea</taxon>
        <taxon>Aspidochirotida</taxon>
        <taxon>Holothuriidae</taxon>
        <taxon>Holothuria</taxon>
    </lineage>
</organism>
<dbReference type="EC" id="5.2.1.8" evidence="2 5"/>
<feature type="transmembrane region" description="Helical" evidence="6">
    <location>
        <begin position="151"/>
        <end position="171"/>
    </location>
</feature>
<keyword evidence="6" id="KW-0472">Membrane</keyword>
<dbReference type="PROSITE" id="PS50059">
    <property type="entry name" value="FKBP_PPIASE"/>
    <property type="match status" value="1"/>
</dbReference>
<keyword evidence="3 5" id="KW-0697">Rotamase</keyword>
<dbReference type="Gene3D" id="3.10.50.40">
    <property type="match status" value="1"/>
</dbReference>
<name>A0A9Q0YGK8_HOLLE</name>
<dbReference type="GO" id="GO:0005783">
    <property type="term" value="C:endoplasmic reticulum"/>
    <property type="evidence" value="ECO:0007669"/>
    <property type="project" value="TreeGrafter"/>
</dbReference>
<proteinExistence type="predicted"/>
<dbReference type="OrthoDB" id="77911at2759"/>
<evidence type="ECO:0000256" key="5">
    <source>
        <dbReference type="PROSITE-ProRule" id="PRU00277"/>
    </source>
</evidence>
<sequence>MKLQGYSCLLIALIAAIVAAKKKGKLRKTTEFMPEECSRKAENGDLVEVHYTGTLEDGTVFDSSRTEGRDPIQFELGSGKVIPGWEQGIQGMCVGEKRRLVIPPHLGYGDKGAGPIPGDATLKFEVELMSAESPTEPKKYKVPEKPFDFKLMLKFCAVSSIVAYVIYYLAAKMLKDPDISRTKFEKMQKKKK</sequence>
<dbReference type="EMBL" id="JAIZAY010000022">
    <property type="protein sequence ID" value="KAJ8021045.1"/>
    <property type="molecule type" value="Genomic_DNA"/>
</dbReference>
<dbReference type="PANTHER" id="PTHR45779:SF5">
    <property type="entry name" value="PEPTIDYLPROLYL ISOMERASE"/>
    <property type="match status" value="1"/>
</dbReference>
<dbReference type="FunFam" id="3.10.50.40:FF:000006">
    <property type="entry name" value="Peptidyl-prolyl cis-trans isomerase"/>
    <property type="match status" value="1"/>
</dbReference>
<reference evidence="9" key="1">
    <citation type="submission" date="2021-10" db="EMBL/GenBank/DDBJ databases">
        <title>Tropical sea cucumber genome reveals ecological adaptation and Cuvierian tubules defense mechanism.</title>
        <authorList>
            <person name="Chen T."/>
        </authorList>
    </citation>
    <scope>NUCLEOTIDE SEQUENCE</scope>
    <source>
        <strain evidence="9">Nanhai2018</strain>
        <tissue evidence="9">Muscle</tissue>
    </source>
</reference>
<comment type="catalytic activity">
    <reaction evidence="1 5">
        <text>[protein]-peptidylproline (omega=180) = [protein]-peptidylproline (omega=0)</text>
        <dbReference type="Rhea" id="RHEA:16237"/>
        <dbReference type="Rhea" id="RHEA-COMP:10747"/>
        <dbReference type="Rhea" id="RHEA-COMP:10748"/>
        <dbReference type="ChEBI" id="CHEBI:83833"/>
        <dbReference type="ChEBI" id="CHEBI:83834"/>
        <dbReference type="EC" id="5.2.1.8"/>
    </reaction>
</comment>
<dbReference type="InterPro" id="IPR046357">
    <property type="entry name" value="PPIase_dom_sf"/>
</dbReference>
<keyword evidence="4 5" id="KW-0413">Isomerase</keyword>
<evidence type="ECO:0000256" key="4">
    <source>
        <dbReference type="ARBA" id="ARBA00023235"/>
    </source>
</evidence>
<feature type="domain" description="PPIase FKBP-type" evidence="8">
    <location>
        <begin position="44"/>
        <end position="132"/>
    </location>
</feature>
<feature type="chain" id="PRO_5040289870" description="peptidylprolyl isomerase" evidence="7">
    <location>
        <begin position="21"/>
        <end position="192"/>
    </location>
</feature>
<keyword evidence="6" id="KW-0812">Transmembrane</keyword>
<dbReference type="Proteomes" id="UP001152320">
    <property type="component" value="Chromosome 22"/>
</dbReference>
<dbReference type="InterPro" id="IPR044609">
    <property type="entry name" value="FKBP2/11"/>
</dbReference>
<evidence type="ECO:0000256" key="2">
    <source>
        <dbReference type="ARBA" id="ARBA00013194"/>
    </source>
</evidence>
<evidence type="ECO:0000259" key="8">
    <source>
        <dbReference type="PROSITE" id="PS50059"/>
    </source>
</evidence>
<keyword evidence="10" id="KW-1185">Reference proteome</keyword>
<feature type="signal peptide" evidence="7">
    <location>
        <begin position="1"/>
        <end position="20"/>
    </location>
</feature>
<evidence type="ECO:0000313" key="9">
    <source>
        <dbReference type="EMBL" id="KAJ8021045.1"/>
    </source>
</evidence>
<evidence type="ECO:0000256" key="1">
    <source>
        <dbReference type="ARBA" id="ARBA00000971"/>
    </source>
</evidence>
<keyword evidence="7" id="KW-0732">Signal</keyword>
<evidence type="ECO:0000256" key="6">
    <source>
        <dbReference type="SAM" id="Phobius"/>
    </source>
</evidence>
<keyword evidence="6" id="KW-1133">Transmembrane helix</keyword>